<dbReference type="RefSeq" id="WP_234747579.1">
    <property type="nucleotide sequence ID" value="NZ_BKBO01000014.1"/>
</dbReference>
<dbReference type="Gene3D" id="3.40.190.100">
    <property type="entry name" value="Glycine betaine-binding periplasmic protein, domain 2"/>
    <property type="match status" value="1"/>
</dbReference>
<dbReference type="GO" id="GO:0043190">
    <property type="term" value="C:ATP-binding cassette (ABC) transporter complex"/>
    <property type="evidence" value="ECO:0007669"/>
    <property type="project" value="InterPro"/>
</dbReference>
<dbReference type="PROSITE" id="PS51257">
    <property type="entry name" value="PROKAR_LIPOPROTEIN"/>
    <property type="match status" value="1"/>
</dbReference>
<dbReference type="SUPFAM" id="SSF53850">
    <property type="entry name" value="Periplasmic binding protein-like II"/>
    <property type="match status" value="2"/>
</dbReference>
<dbReference type="Proteomes" id="UP000886607">
    <property type="component" value="Unassembled WGS sequence"/>
</dbReference>
<organism evidence="4 5">
    <name type="scientific">Tetragenococcus koreensis</name>
    <dbReference type="NCBI Taxonomy" id="290335"/>
    <lineage>
        <taxon>Bacteria</taxon>
        <taxon>Bacillati</taxon>
        <taxon>Bacillota</taxon>
        <taxon>Bacilli</taxon>
        <taxon>Lactobacillales</taxon>
        <taxon>Enterococcaceae</taxon>
        <taxon>Tetragenococcus</taxon>
    </lineage>
</organism>
<evidence type="ECO:0000313" key="6">
    <source>
        <dbReference type="Proteomes" id="UP000886607"/>
    </source>
</evidence>
<reference evidence="4" key="2">
    <citation type="journal article" date="2020" name="Int. Dairy J.">
        <title>Lactic acid bacterial diversity in Brie cheese focusing on salt concentration and pH of isolation medium and characterisation of halophilic and alkaliphilic lactic acid bacterial isolates.</title>
        <authorList>
            <person name="Unno R."/>
            <person name="Matsutani M."/>
            <person name="Suzuki T."/>
            <person name="Kodama K."/>
            <person name="Matsushita H."/>
            <person name="Yamasato K."/>
            <person name="Koizumi Y."/>
            <person name="Ishikawa M."/>
        </authorList>
    </citation>
    <scope>NUCLEOTIDE SEQUENCE</scope>
    <source>
        <strain evidence="4">7C1</strain>
        <strain evidence="3">8C4</strain>
    </source>
</reference>
<feature type="domain" description="ABC-type glycine betaine transport system substrate-binding" evidence="2">
    <location>
        <begin position="198"/>
        <end position="298"/>
    </location>
</feature>
<reference evidence="4" key="1">
    <citation type="submission" date="2019-08" db="EMBL/GenBank/DDBJ databases">
        <authorList>
            <person name="Ishikawa M."/>
            <person name="Suzuki T."/>
            <person name="Matsutani M."/>
        </authorList>
    </citation>
    <scope>NUCLEOTIDE SEQUENCE</scope>
    <source>
        <strain evidence="4">7C1</strain>
        <strain evidence="3">8C4</strain>
    </source>
</reference>
<feature type="chain" id="PRO_5043284263" evidence="1">
    <location>
        <begin position="20"/>
        <end position="301"/>
    </location>
</feature>
<feature type="domain" description="ABC-type glycine betaine transport system substrate-binding" evidence="2">
    <location>
        <begin position="38"/>
        <end position="178"/>
    </location>
</feature>
<dbReference type="InterPro" id="IPR007210">
    <property type="entry name" value="ABC_Gly_betaine_transp_sub-bd"/>
</dbReference>
<evidence type="ECO:0000313" key="3">
    <source>
        <dbReference type="EMBL" id="GEQ49244.1"/>
    </source>
</evidence>
<dbReference type="Pfam" id="PF04069">
    <property type="entry name" value="OpuAC"/>
    <property type="match status" value="2"/>
</dbReference>
<evidence type="ECO:0000259" key="2">
    <source>
        <dbReference type="Pfam" id="PF04069"/>
    </source>
</evidence>
<evidence type="ECO:0000256" key="1">
    <source>
        <dbReference type="SAM" id="SignalP"/>
    </source>
</evidence>
<dbReference type="EMBL" id="BKBO01000014">
    <property type="protein sequence ID" value="GEQ49244.1"/>
    <property type="molecule type" value="Genomic_DNA"/>
</dbReference>
<dbReference type="GO" id="GO:0022857">
    <property type="term" value="F:transmembrane transporter activity"/>
    <property type="evidence" value="ECO:0007669"/>
    <property type="project" value="InterPro"/>
</dbReference>
<feature type="signal peptide" evidence="1">
    <location>
        <begin position="1"/>
        <end position="19"/>
    </location>
</feature>
<evidence type="ECO:0000313" key="5">
    <source>
        <dbReference type="Proteomes" id="UP000886597"/>
    </source>
</evidence>
<protein>
    <submittedName>
        <fullName evidence="4">Glycine betaine/carnitine/choline ABC transporter substrate-binding protein</fullName>
    </submittedName>
</protein>
<dbReference type="Proteomes" id="UP000886597">
    <property type="component" value="Unassembled WGS sequence"/>
</dbReference>
<gene>
    <name evidence="4" type="primary">proW_5</name>
    <name evidence="3" type="synonym">proW_1</name>
    <name evidence="3" type="ORF">TK11N_10960</name>
    <name evidence="4" type="ORF">TK2N_17320</name>
</gene>
<sequence length="301" mass="33246">MNKLKLLLALGLPSIFLFTACGNGSTENSDDTQEDINYSEEVNYTVTGIEPGAGITETAHNTIDSYDNLAGWELEESSTAGMLAQLDTAIKSEEPIIVTGWIPHHKFIEYDLKMLEDPEGTMGEGEAAHTITRLGLEEDMPSAYELLDAFNWELDDMQEIMYEAQDTDIETAASDWLDDNQDKVDEWKENVDEVNDEEIEIVSMPWEGEQASAAVVEQVLSDSGYEVTVTEVDPAILFESLASSSADATVAPALPVTQGHLYDKHEDKIVDLGPNLEGLQNGFVVPEYMDIDSIEELEPNE</sequence>
<comment type="caution">
    <text evidence="4">The sequence shown here is derived from an EMBL/GenBank/DDBJ whole genome shotgun (WGS) entry which is preliminary data.</text>
</comment>
<evidence type="ECO:0000313" key="4">
    <source>
        <dbReference type="EMBL" id="GEQ54888.1"/>
    </source>
</evidence>
<accession>A0AAN4UCF5</accession>
<keyword evidence="1" id="KW-0732">Signal</keyword>
<name>A0AAN4UCF5_9ENTE</name>
<proteinExistence type="predicted"/>
<dbReference type="EMBL" id="BKBQ01000027">
    <property type="protein sequence ID" value="GEQ54888.1"/>
    <property type="molecule type" value="Genomic_DNA"/>
</dbReference>
<dbReference type="Gene3D" id="3.10.105.10">
    <property type="entry name" value="Dipeptide-binding Protein, Domain 3"/>
    <property type="match status" value="1"/>
</dbReference>
<dbReference type="AlphaFoldDB" id="A0AAN4UCF5"/>
<keyword evidence="6" id="KW-1185">Reference proteome</keyword>